<accession>B8C516</accession>
<dbReference type="AlphaFoldDB" id="B8C516"/>
<name>B8C516_THAPS</name>
<gene>
    <name evidence="2" type="ORF">THAPSDRAFT_22971</name>
</gene>
<dbReference type="OMA" id="LWDSSMT"/>
<feature type="compositionally biased region" description="Low complexity" evidence="1">
    <location>
        <begin position="242"/>
        <end position="251"/>
    </location>
</feature>
<feature type="compositionally biased region" description="Polar residues" evidence="1">
    <location>
        <begin position="86"/>
        <end position="109"/>
    </location>
</feature>
<feature type="compositionally biased region" description="Low complexity" evidence="1">
    <location>
        <begin position="43"/>
        <end position="70"/>
    </location>
</feature>
<evidence type="ECO:0000256" key="1">
    <source>
        <dbReference type="SAM" id="MobiDB-lite"/>
    </source>
</evidence>
<dbReference type="InParanoid" id="B8C516"/>
<dbReference type="eggNOG" id="ENOG502SIHS">
    <property type="taxonomic scope" value="Eukaryota"/>
</dbReference>
<dbReference type="PaxDb" id="35128-Thaps22971"/>
<keyword evidence="3" id="KW-1185">Reference proteome</keyword>
<dbReference type="Proteomes" id="UP000001449">
    <property type="component" value="Chromosome 6"/>
</dbReference>
<reference evidence="2 3" key="2">
    <citation type="journal article" date="2008" name="Nature">
        <title>The Phaeodactylum genome reveals the evolutionary history of diatom genomes.</title>
        <authorList>
            <person name="Bowler C."/>
            <person name="Allen A.E."/>
            <person name="Badger J.H."/>
            <person name="Grimwood J."/>
            <person name="Jabbari K."/>
            <person name="Kuo A."/>
            <person name="Maheswari U."/>
            <person name="Martens C."/>
            <person name="Maumus F."/>
            <person name="Otillar R.P."/>
            <person name="Rayko E."/>
            <person name="Salamov A."/>
            <person name="Vandepoele K."/>
            <person name="Beszteri B."/>
            <person name="Gruber A."/>
            <person name="Heijde M."/>
            <person name="Katinka M."/>
            <person name="Mock T."/>
            <person name="Valentin K."/>
            <person name="Verret F."/>
            <person name="Berges J.A."/>
            <person name="Brownlee C."/>
            <person name="Cadoret J.P."/>
            <person name="Chiovitti A."/>
            <person name="Choi C.J."/>
            <person name="Coesel S."/>
            <person name="De Martino A."/>
            <person name="Detter J.C."/>
            <person name="Durkin C."/>
            <person name="Falciatore A."/>
            <person name="Fournet J."/>
            <person name="Haruta M."/>
            <person name="Huysman M.J."/>
            <person name="Jenkins B.D."/>
            <person name="Jiroutova K."/>
            <person name="Jorgensen R.E."/>
            <person name="Joubert Y."/>
            <person name="Kaplan A."/>
            <person name="Kroger N."/>
            <person name="Kroth P.G."/>
            <person name="La Roche J."/>
            <person name="Lindquist E."/>
            <person name="Lommer M."/>
            <person name="Martin-Jezequel V."/>
            <person name="Lopez P.J."/>
            <person name="Lucas S."/>
            <person name="Mangogna M."/>
            <person name="McGinnis K."/>
            <person name="Medlin L.K."/>
            <person name="Montsant A."/>
            <person name="Oudot-Le Secq M.P."/>
            <person name="Napoli C."/>
            <person name="Obornik M."/>
            <person name="Parker M.S."/>
            <person name="Petit J.L."/>
            <person name="Porcel B.M."/>
            <person name="Poulsen N."/>
            <person name="Robison M."/>
            <person name="Rychlewski L."/>
            <person name="Rynearson T.A."/>
            <person name="Schmutz J."/>
            <person name="Shapiro H."/>
            <person name="Siaut M."/>
            <person name="Stanley M."/>
            <person name="Sussman M.R."/>
            <person name="Taylor A.R."/>
            <person name="Vardi A."/>
            <person name="von Dassow P."/>
            <person name="Vyverman W."/>
            <person name="Willis A."/>
            <person name="Wyrwicz L.S."/>
            <person name="Rokhsar D.S."/>
            <person name="Weissenbach J."/>
            <person name="Armbrust E.V."/>
            <person name="Green B.R."/>
            <person name="Van de Peer Y."/>
            <person name="Grigoriev I.V."/>
        </authorList>
    </citation>
    <scope>NUCLEOTIDE SEQUENCE [LARGE SCALE GENOMIC DNA]</scope>
    <source>
        <strain evidence="2 3">CCMP1335</strain>
    </source>
</reference>
<dbReference type="EMBL" id="CM000643">
    <property type="protein sequence ID" value="EED91430.1"/>
    <property type="molecule type" value="Genomic_DNA"/>
</dbReference>
<feature type="region of interest" description="Disordered" evidence="1">
    <location>
        <begin position="989"/>
        <end position="1021"/>
    </location>
</feature>
<organism evidence="2 3">
    <name type="scientific">Thalassiosira pseudonana</name>
    <name type="common">Marine diatom</name>
    <name type="synonym">Cyclotella nana</name>
    <dbReference type="NCBI Taxonomy" id="35128"/>
    <lineage>
        <taxon>Eukaryota</taxon>
        <taxon>Sar</taxon>
        <taxon>Stramenopiles</taxon>
        <taxon>Ochrophyta</taxon>
        <taxon>Bacillariophyta</taxon>
        <taxon>Coscinodiscophyceae</taxon>
        <taxon>Thalassiosirophycidae</taxon>
        <taxon>Thalassiosirales</taxon>
        <taxon>Thalassiosiraceae</taxon>
        <taxon>Thalassiosira</taxon>
    </lineage>
</organism>
<proteinExistence type="predicted"/>
<feature type="region of interest" description="Disordered" evidence="1">
    <location>
        <begin position="20"/>
        <end position="113"/>
    </location>
</feature>
<protein>
    <submittedName>
        <fullName evidence="2">Uncharacterized protein</fullName>
    </submittedName>
</protein>
<dbReference type="KEGG" id="tps:THAPSDRAFT_22971"/>
<evidence type="ECO:0000313" key="3">
    <source>
        <dbReference type="Proteomes" id="UP000001449"/>
    </source>
</evidence>
<dbReference type="HOGENOM" id="CLU_292328_0_0_1"/>
<sequence length="1043" mass="114209">MDPPSSEELASLVTNDIESASSINDGGINNALLNGRPPVRPNTTTSLLASPPAAAAAAAADSTLSTSTTPGRVGRPPLYPKGNLPGENSRSRSPTSRFNSGEDGSSSSHNTRRGGAYSLSSHFIFSSPSKSIFPSNLFSNTASRRCPTTTTTTWRQSLVLFILAGIVGILVLISQNAEREIEGSLVRGEVKGVVHEYDQYDPIVNDVDVGGSGGSVMEESKGEDGASSASTNSDTASDEQQQHQQQSQIQQTEAAKSTPQSTKGMIGFHEPTFQSFTSANIYYKPKGVGYPLRPQGGLHPVYYVDWTNKNNSINGNKDSNALEYNKNNTYEHSSPYADPRLKLTPEQRQSEQSSYLHSLQAIRDTYGYWNFHDTYSEKHNGSSRPVVDWSTVRKDLKRANGDNVVYDELLGEIERGDFVEGAWQTDDEYISEFLKEARTLVHRVKESIYVEYGKATSSLDDDEIAARDKIFGVHVIKADTPPAGKSHDASLGAAWMYEPSYNALVKKLLNAMMTNDHFFVILGGHSAAAGHGNNFHQSYMMEFQHVMEPVFDRLGMVLVSANRAQGGMGTLQAALAGHTIYGEKDFVLWDSSMTEKGGGAQDVFFRQMLMTGHRVPILFDMGGGKGIIDSLYQEVGAHVGGVTLGNPGLDQTISIEQAKELPFALQHLFCANGVATCGDNQYKYNAKCWTEREDVDPPKAQNQGYGSQVSWHPGNRTHQWTARKLSLLFLHALEEAINVWEKAASTDGNPLDGKYWHLSKEETAIRDTVRKADVVNTECGKFLAQIPRVCATPMRGGTEWAPRADPEHTSIRSLLKPAPSGYVPDLIDLPSPPQLYLGRDPLFPSQRVPEGDIDVAAIARSLPPQADARMLSDATIRNLQRDLSSYISNNTTLLETRLRLGARHGRQMVETSKIVPGEGWVVQGHPPGFCDGTSNALCARQPESDCLMSGHMDSRGALRGDGLSGWLVFDLKDVKEGIFMARIQNWEQHKSNPKTDGWETENDGRDDGRRVLKAPPPPIPDDFSLEVALSSLILQRSDVHPPG</sequence>
<dbReference type="GeneID" id="7451120"/>
<dbReference type="RefSeq" id="XP_002291323.1">
    <property type="nucleotide sequence ID" value="XM_002291287.1"/>
</dbReference>
<evidence type="ECO:0000313" key="2">
    <source>
        <dbReference type="EMBL" id="EED91430.1"/>
    </source>
</evidence>
<feature type="region of interest" description="Disordered" evidence="1">
    <location>
        <begin position="204"/>
        <end position="268"/>
    </location>
</feature>
<feature type="compositionally biased region" description="Low complexity" evidence="1">
    <location>
        <begin position="226"/>
        <end position="235"/>
    </location>
</feature>
<reference evidence="2 3" key="1">
    <citation type="journal article" date="2004" name="Science">
        <title>The genome of the diatom Thalassiosira pseudonana: ecology, evolution, and metabolism.</title>
        <authorList>
            <person name="Armbrust E.V."/>
            <person name="Berges J.A."/>
            <person name="Bowler C."/>
            <person name="Green B.R."/>
            <person name="Martinez D."/>
            <person name="Putnam N.H."/>
            <person name="Zhou S."/>
            <person name="Allen A.E."/>
            <person name="Apt K.E."/>
            <person name="Bechner M."/>
            <person name="Brzezinski M.A."/>
            <person name="Chaal B.K."/>
            <person name="Chiovitti A."/>
            <person name="Davis A.K."/>
            <person name="Demarest M.S."/>
            <person name="Detter J.C."/>
            <person name="Glavina T."/>
            <person name="Goodstein D."/>
            <person name="Hadi M.Z."/>
            <person name="Hellsten U."/>
            <person name="Hildebrand M."/>
            <person name="Jenkins B.D."/>
            <person name="Jurka J."/>
            <person name="Kapitonov V.V."/>
            <person name="Kroger N."/>
            <person name="Lau W.W."/>
            <person name="Lane T.W."/>
            <person name="Larimer F.W."/>
            <person name="Lippmeier J.C."/>
            <person name="Lucas S."/>
            <person name="Medina M."/>
            <person name="Montsant A."/>
            <person name="Obornik M."/>
            <person name="Parker M.S."/>
            <person name="Palenik B."/>
            <person name="Pazour G.J."/>
            <person name="Richardson P.M."/>
            <person name="Rynearson T.A."/>
            <person name="Saito M.A."/>
            <person name="Schwartz D.C."/>
            <person name="Thamatrakoln K."/>
            <person name="Valentin K."/>
            <person name="Vardi A."/>
            <person name="Wilkerson F.P."/>
            <person name="Rokhsar D.S."/>
        </authorList>
    </citation>
    <scope>NUCLEOTIDE SEQUENCE [LARGE SCALE GENOMIC DNA]</scope>
    <source>
        <strain evidence="2 3">CCMP1335</strain>
    </source>
</reference>
<feature type="compositionally biased region" description="Polar residues" evidence="1">
    <location>
        <begin position="252"/>
        <end position="263"/>
    </location>
</feature>